<sequence length="464" mass="51980">MLSAEESALAIFGVVENTDIAYTVQSLANSSGFSVIVRPTDHDPAPTLLSPDPPNFNTHNNPRDGEYNSSDNNRSHSWDEEDGFTPSGQNQGITKMVKETTIMLQLKTATLGAGGGDGGDGGCPPTTDDQWESPLHRTRVKLDLQVDDLRRYAVILGCSFKFKINRDTDIPIDLADLTRPLSQPEVISLFDITIETRPRETQVDRSYANFGFIAHRAASIVERTFLHRGFEQPDKIYKHGKQRETQQGVKASFGFSQGSPLLTSSFSYNWNNNLTMEATDNKAGRVDYEPGDEWDNGGRSFSSYNIAYQPQDALFRQNSEPIQNYLDNIRTPKALCISEQQLIKLAKSSYQFQPQEDQHKSGTISLSVATVQKPIVPSTNKLLAVVPRFNRRCSETVSPDIPPHEYLARGWDANNEEWRSVLWPALDKDFRAADVEGTLPVWKLQCPWRSAQAWNESSSSPFKD</sequence>
<name>A0AAW0BR58_9AGAR</name>
<evidence type="ECO:0000313" key="2">
    <source>
        <dbReference type="EMBL" id="KAK7028603.1"/>
    </source>
</evidence>
<gene>
    <name evidence="2" type="ORF">R3P38DRAFT_3518768</name>
</gene>
<proteinExistence type="predicted"/>
<comment type="caution">
    <text evidence="2">The sequence shown here is derived from an EMBL/GenBank/DDBJ whole genome shotgun (WGS) entry which is preliminary data.</text>
</comment>
<dbReference type="AlphaFoldDB" id="A0AAW0BR58"/>
<dbReference type="EMBL" id="JAWWNJ010000028">
    <property type="protein sequence ID" value="KAK7028603.1"/>
    <property type="molecule type" value="Genomic_DNA"/>
</dbReference>
<evidence type="ECO:0000313" key="3">
    <source>
        <dbReference type="Proteomes" id="UP001362999"/>
    </source>
</evidence>
<reference evidence="2 3" key="1">
    <citation type="journal article" date="2024" name="J Genomics">
        <title>Draft genome sequencing and assembly of Favolaschia claudopus CIRM-BRFM 2984 isolated from oak limbs.</title>
        <authorList>
            <person name="Navarro D."/>
            <person name="Drula E."/>
            <person name="Chaduli D."/>
            <person name="Cazenave R."/>
            <person name="Ahrendt S."/>
            <person name="Wang J."/>
            <person name="Lipzen A."/>
            <person name="Daum C."/>
            <person name="Barry K."/>
            <person name="Grigoriev I.V."/>
            <person name="Favel A."/>
            <person name="Rosso M.N."/>
            <person name="Martin F."/>
        </authorList>
    </citation>
    <scope>NUCLEOTIDE SEQUENCE [LARGE SCALE GENOMIC DNA]</scope>
    <source>
        <strain evidence="2 3">CIRM-BRFM 2984</strain>
    </source>
</reference>
<protein>
    <submittedName>
        <fullName evidence="2">Uncharacterized protein</fullName>
    </submittedName>
</protein>
<dbReference type="Proteomes" id="UP001362999">
    <property type="component" value="Unassembled WGS sequence"/>
</dbReference>
<organism evidence="2 3">
    <name type="scientific">Favolaschia claudopus</name>
    <dbReference type="NCBI Taxonomy" id="2862362"/>
    <lineage>
        <taxon>Eukaryota</taxon>
        <taxon>Fungi</taxon>
        <taxon>Dikarya</taxon>
        <taxon>Basidiomycota</taxon>
        <taxon>Agaricomycotina</taxon>
        <taxon>Agaricomycetes</taxon>
        <taxon>Agaricomycetidae</taxon>
        <taxon>Agaricales</taxon>
        <taxon>Marasmiineae</taxon>
        <taxon>Mycenaceae</taxon>
        <taxon>Favolaschia</taxon>
    </lineage>
</organism>
<accession>A0AAW0BR58</accession>
<keyword evidence="3" id="KW-1185">Reference proteome</keyword>
<feature type="region of interest" description="Disordered" evidence="1">
    <location>
        <begin position="44"/>
        <end position="91"/>
    </location>
</feature>
<evidence type="ECO:0000256" key="1">
    <source>
        <dbReference type="SAM" id="MobiDB-lite"/>
    </source>
</evidence>